<dbReference type="RefSeq" id="XP_037139278.1">
    <property type="nucleotide sequence ID" value="XM_037283382.1"/>
</dbReference>
<dbReference type="AlphaFoldDB" id="A0A7G3ZGG7"/>
<sequence length="401" mass="45503">MQLHRVSVCRATKTGLGSFSRAMTRHLRRFQSTTSSPGKGDNTAAILLQKNLIQRNNSLYNYGTGTIRCTIFDGFGNKASQPLEMKREDLVSRHQLLPRDLRKIERSRKNDLVPSLLVRRNGILISLLTIRALIKPDMVIIFDSVGKGISLDSTTHRAFIKDLTTRLTNQGGEMNKDPLPYEFRALESIFVSALSNMSGEMKVLLTVCRGILNDLEFSITRDKLRFLLMQNKKLTIFRRKAILVREMLDDLLDQDDVLCEMYLNDQHTGKIRAKDDHAEIEMLLETYYSHVDEIVQIIESAISNVKTTEEIINIILDSNRNELLLLGIKFTIGMLSLGGALWAASLYGMNLENFIEETSYGFPLVTVLSLISMGALFAYSIKRLHRIQKMSLVSRTKANIK</sequence>
<comment type="similarity">
    <text evidence="2 14">Belongs to the CorA metal ion transporter (MIT) (TC 1.A.35) family.</text>
</comment>
<evidence type="ECO:0000256" key="2">
    <source>
        <dbReference type="ARBA" id="ARBA00009765"/>
    </source>
</evidence>
<dbReference type="GO" id="GO:0015095">
    <property type="term" value="F:magnesium ion transmembrane transporter activity"/>
    <property type="evidence" value="ECO:0007669"/>
    <property type="project" value="TreeGrafter"/>
</dbReference>
<evidence type="ECO:0000256" key="6">
    <source>
        <dbReference type="ARBA" id="ARBA00022842"/>
    </source>
</evidence>
<dbReference type="PANTHER" id="PTHR13890:SF0">
    <property type="entry name" value="MAGNESIUM TRANSPORTER MRS2 HOMOLOG, MITOCHONDRIAL"/>
    <property type="match status" value="1"/>
</dbReference>
<feature type="transmembrane region" description="Helical" evidence="14">
    <location>
        <begin position="360"/>
        <end position="381"/>
    </location>
</feature>
<accession>A0A7G3ZGG7</accession>
<proteinExistence type="inferred from homology"/>
<evidence type="ECO:0000256" key="3">
    <source>
        <dbReference type="ARBA" id="ARBA00022448"/>
    </source>
</evidence>
<evidence type="ECO:0000256" key="12">
    <source>
        <dbReference type="ARBA" id="ARBA00037564"/>
    </source>
</evidence>
<keyword evidence="5 14" id="KW-0999">Mitochondrion inner membrane</keyword>
<dbReference type="Pfam" id="PF22099">
    <property type="entry name" value="MRS2-like"/>
    <property type="match status" value="1"/>
</dbReference>
<dbReference type="GO" id="GO:0005743">
    <property type="term" value="C:mitochondrial inner membrane"/>
    <property type="evidence" value="ECO:0007669"/>
    <property type="project" value="UniProtKB-SubCell"/>
</dbReference>
<dbReference type="EMBL" id="CP059249">
    <property type="protein sequence ID" value="QLL32603.1"/>
    <property type="molecule type" value="Genomic_DNA"/>
</dbReference>
<gene>
    <name evidence="15" type="ORF">HG536_0D01250</name>
</gene>
<dbReference type="FunFam" id="2.40.128.330:FF:000002">
    <property type="entry name" value="Inner membrane magnesium transporter mrs2"/>
    <property type="match status" value="1"/>
</dbReference>
<evidence type="ECO:0000256" key="11">
    <source>
        <dbReference type="ARBA" id="ARBA00023136"/>
    </source>
</evidence>
<dbReference type="KEGG" id="tgb:HG536_0D01250"/>
<dbReference type="CDD" id="cd12823">
    <property type="entry name" value="Mrs2_Mfm1p-like"/>
    <property type="match status" value="1"/>
</dbReference>
<dbReference type="GeneID" id="59325771"/>
<evidence type="ECO:0000256" key="4">
    <source>
        <dbReference type="ARBA" id="ARBA00022692"/>
    </source>
</evidence>
<dbReference type="GO" id="GO:0045016">
    <property type="term" value="P:mitochondrial magnesium ion transmembrane transport"/>
    <property type="evidence" value="ECO:0007669"/>
    <property type="project" value="TreeGrafter"/>
</dbReference>
<keyword evidence="9 14" id="KW-0406">Ion transport</keyword>
<evidence type="ECO:0000256" key="13">
    <source>
        <dbReference type="ARBA" id="ARBA00038721"/>
    </source>
</evidence>
<evidence type="ECO:0000256" key="5">
    <source>
        <dbReference type="ARBA" id="ARBA00022792"/>
    </source>
</evidence>
<evidence type="ECO:0000256" key="8">
    <source>
        <dbReference type="ARBA" id="ARBA00022989"/>
    </source>
</evidence>
<dbReference type="InterPro" id="IPR039204">
    <property type="entry name" value="MRS2-like"/>
</dbReference>
<name>A0A7G3ZGG7_9SACH</name>
<dbReference type="PANTHER" id="PTHR13890">
    <property type="entry name" value="RNA SPLICING PROTEIN MRS2, MITOCHONDRIAL"/>
    <property type="match status" value="1"/>
</dbReference>
<dbReference type="OrthoDB" id="10251508at2759"/>
<evidence type="ECO:0000256" key="9">
    <source>
        <dbReference type="ARBA" id="ARBA00023065"/>
    </source>
</evidence>
<comment type="function">
    <text evidence="12">Mitochondrial inner membrane magnesium transporter required for mitochondrial magnesium homeostasis. Modulates the conductance of the MRS2 channel. Involved in the splicing of mRNA group II introns in mitochondria by affecting mitochondrial magnesium concentrations, which are critical for group II intron splicing.</text>
</comment>
<keyword evidence="3 14" id="KW-0813">Transport</keyword>
<evidence type="ECO:0000256" key="10">
    <source>
        <dbReference type="ARBA" id="ARBA00023128"/>
    </source>
</evidence>
<evidence type="ECO:0000313" key="15">
    <source>
        <dbReference type="EMBL" id="QLL32603.1"/>
    </source>
</evidence>
<dbReference type="Proteomes" id="UP000515788">
    <property type="component" value="Chromosome 4"/>
</dbReference>
<dbReference type="Gene3D" id="1.20.58.340">
    <property type="entry name" value="Magnesium transport protein CorA, transmembrane region"/>
    <property type="match status" value="1"/>
</dbReference>
<keyword evidence="4 14" id="KW-0812">Transmembrane</keyword>
<feature type="transmembrane region" description="Helical" evidence="14">
    <location>
        <begin position="323"/>
        <end position="348"/>
    </location>
</feature>
<keyword evidence="6 14" id="KW-0460">Magnesium</keyword>
<organism evidence="15 16">
    <name type="scientific">Torulaspora globosa</name>
    <dbReference type="NCBI Taxonomy" id="48254"/>
    <lineage>
        <taxon>Eukaryota</taxon>
        <taxon>Fungi</taxon>
        <taxon>Dikarya</taxon>
        <taxon>Ascomycota</taxon>
        <taxon>Saccharomycotina</taxon>
        <taxon>Saccharomycetes</taxon>
        <taxon>Saccharomycetales</taxon>
        <taxon>Saccharomycetaceae</taxon>
        <taxon>Torulaspora</taxon>
    </lineage>
</organism>
<evidence type="ECO:0000256" key="1">
    <source>
        <dbReference type="ARBA" id="ARBA00004448"/>
    </source>
</evidence>
<keyword evidence="16" id="KW-1185">Reference proteome</keyword>
<reference evidence="15 16" key="1">
    <citation type="submission" date="2020-06" db="EMBL/GenBank/DDBJ databases">
        <title>The yeast mating-type switching endonuclease HO is a domesticated member of an unorthodox homing genetic element family.</title>
        <authorList>
            <person name="Coughlan A.Y."/>
            <person name="Lombardi L."/>
            <person name="Braun-Galleani S."/>
            <person name="Martos A.R."/>
            <person name="Galeote V."/>
            <person name="Bigey F."/>
            <person name="Dequin S."/>
            <person name="Byrne K.P."/>
            <person name="Wolfe K.H."/>
        </authorList>
    </citation>
    <scope>NUCLEOTIDE SEQUENCE [LARGE SCALE GENOMIC DNA]</scope>
    <source>
        <strain evidence="15 16">CBS764</strain>
    </source>
</reference>
<protein>
    <recommendedName>
        <fullName evidence="14">Magnesium transporter</fullName>
    </recommendedName>
</protein>
<comment type="subcellular location">
    <subcellularLocation>
        <location evidence="1 14">Mitochondrion inner membrane</location>
        <topology evidence="1 14">Multi-pass membrane protein</topology>
    </subcellularLocation>
</comment>
<evidence type="ECO:0000313" key="16">
    <source>
        <dbReference type="Proteomes" id="UP000515788"/>
    </source>
</evidence>
<dbReference type="Gene3D" id="2.40.128.330">
    <property type="match status" value="1"/>
</dbReference>
<comment type="subunit">
    <text evidence="13">Forms homooligomers. Interacts with MRS2.</text>
</comment>
<keyword evidence="10" id="KW-0496">Mitochondrion</keyword>
<keyword evidence="11 14" id="KW-0472">Membrane</keyword>
<keyword evidence="8 14" id="KW-1133">Transmembrane helix</keyword>
<evidence type="ECO:0000256" key="7">
    <source>
        <dbReference type="ARBA" id="ARBA00022946"/>
    </source>
</evidence>
<keyword evidence="7" id="KW-0809">Transit peptide</keyword>
<evidence type="ECO:0000256" key="14">
    <source>
        <dbReference type="RuleBase" id="RU366042"/>
    </source>
</evidence>